<dbReference type="SUPFAM" id="SSF55890">
    <property type="entry name" value="Sporulation response regulatory protein Spo0B"/>
    <property type="match status" value="1"/>
</dbReference>
<evidence type="ECO:0000259" key="6">
    <source>
        <dbReference type="Pfam" id="PF14689"/>
    </source>
</evidence>
<keyword evidence="4" id="KW-1133">Transmembrane helix</keyword>
<keyword evidence="1" id="KW-0597">Phosphoprotein</keyword>
<dbReference type="InterPro" id="IPR032834">
    <property type="entry name" value="NatK-like_C"/>
</dbReference>
<dbReference type="InterPro" id="IPR039506">
    <property type="entry name" value="SPOB_a"/>
</dbReference>
<evidence type="ECO:0000256" key="3">
    <source>
        <dbReference type="ARBA" id="ARBA00022777"/>
    </source>
</evidence>
<organism evidence="7 8">
    <name type="scientific">Faecalibacterium butyricigenerans</name>
    <dbReference type="NCBI Taxonomy" id="1851427"/>
    <lineage>
        <taxon>Bacteria</taxon>
        <taxon>Bacillati</taxon>
        <taxon>Bacillota</taxon>
        <taxon>Clostridia</taxon>
        <taxon>Eubacteriales</taxon>
        <taxon>Oscillospiraceae</taxon>
        <taxon>Faecalibacterium</taxon>
    </lineage>
</organism>
<dbReference type="RefSeq" id="WP_227619980.1">
    <property type="nucleotide sequence ID" value="NZ_JAJEQL010000002.1"/>
</dbReference>
<dbReference type="Proteomes" id="UP001430637">
    <property type="component" value="Unassembled WGS sequence"/>
</dbReference>
<evidence type="ECO:0000259" key="5">
    <source>
        <dbReference type="Pfam" id="PF14501"/>
    </source>
</evidence>
<evidence type="ECO:0000256" key="2">
    <source>
        <dbReference type="ARBA" id="ARBA00022679"/>
    </source>
</evidence>
<feature type="transmembrane region" description="Helical" evidence="4">
    <location>
        <begin position="6"/>
        <end position="28"/>
    </location>
</feature>
<dbReference type="PANTHER" id="PTHR40448:SF1">
    <property type="entry name" value="TWO-COMPONENT SENSOR HISTIDINE KINASE"/>
    <property type="match status" value="1"/>
</dbReference>
<feature type="domain" description="Sensor histidine kinase NatK-like C-terminal" evidence="5">
    <location>
        <begin position="324"/>
        <end position="422"/>
    </location>
</feature>
<feature type="transmembrane region" description="Helical" evidence="4">
    <location>
        <begin position="35"/>
        <end position="56"/>
    </location>
</feature>
<feature type="transmembrane region" description="Helical" evidence="4">
    <location>
        <begin position="181"/>
        <end position="200"/>
    </location>
</feature>
<sequence>MNVLTVPNGIVVALFGIVLSASFCDICWTKRNRIVLAAGTAAILLLQGAITFGASWDAMQELYPFTTHLPLAAVLGVLSGDWLWPTISVFAAYLCCQLRRWAALLVVALMPTPADWLQPAIEMLVTLPLLAALLRYVAPSARSFAHYPRSMQLQFGVVPLAGYLSDYVTRIYTSLLADGNQAAVEFMFFVSSVMYIVFIFRFSAEESARGQLEQTRNNLKLQVGQAVREIEALRTSQQQTRAYRHDLRHHLQYISACIENGRGEQAQEYIQSICSEIEASKVTIYCENEAANLIFSSFAGRSESCGVPLNIQAHIPQLISVAETDLCVLLSNALENALRACRRMKAENGPVYIEVTAREKNGHLFLQFVNPCPEGIQFENGLPVTNAEGHGIGVRSICAIVEKYKGLSDFSVQEGRFILRVSL</sequence>
<accession>A0ABS8F5P0</accession>
<dbReference type="PANTHER" id="PTHR40448">
    <property type="entry name" value="TWO-COMPONENT SENSOR HISTIDINE KINASE"/>
    <property type="match status" value="1"/>
</dbReference>
<evidence type="ECO:0000256" key="1">
    <source>
        <dbReference type="ARBA" id="ARBA00022553"/>
    </source>
</evidence>
<evidence type="ECO:0000256" key="4">
    <source>
        <dbReference type="SAM" id="Phobius"/>
    </source>
</evidence>
<keyword evidence="8" id="KW-1185">Reference proteome</keyword>
<keyword evidence="4" id="KW-0472">Membrane</keyword>
<keyword evidence="3" id="KW-0418">Kinase</keyword>
<dbReference type="CDD" id="cd16935">
    <property type="entry name" value="HATPase_AgrC-ComD-like"/>
    <property type="match status" value="1"/>
</dbReference>
<comment type="caution">
    <text evidence="7">The sequence shown here is derived from an EMBL/GenBank/DDBJ whole genome shotgun (WGS) entry which is preliminary data.</text>
</comment>
<feature type="transmembrane region" description="Helical" evidence="4">
    <location>
        <begin position="62"/>
        <end position="83"/>
    </location>
</feature>
<dbReference type="SUPFAM" id="SSF55874">
    <property type="entry name" value="ATPase domain of HSP90 chaperone/DNA topoisomerase II/histidine kinase"/>
    <property type="match status" value="1"/>
</dbReference>
<dbReference type="Pfam" id="PF14689">
    <property type="entry name" value="SPOB_a"/>
    <property type="match status" value="1"/>
</dbReference>
<dbReference type="InterPro" id="IPR036890">
    <property type="entry name" value="HATPase_C_sf"/>
</dbReference>
<reference evidence="7" key="1">
    <citation type="submission" date="2021-10" db="EMBL/GenBank/DDBJ databases">
        <title>Anaerobic single-cell dispensing facilitates the cultivation of human gut bacteria.</title>
        <authorList>
            <person name="Afrizal A."/>
        </authorList>
    </citation>
    <scope>NUCLEOTIDE SEQUENCE</scope>
    <source>
        <strain evidence="7">CLA-AA-H233</strain>
    </source>
</reference>
<keyword evidence="4" id="KW-0812">Transmembrane</keyword>
<protein>
    <submittedName>
        <fullName evidence="7">GHKL domain-containing protein</fullName>
    </submittedName>
</protein>
<dbReference type="InterPro" id="IPR016120">
    <property type="entry name" value="Sig_transdc_His_kin_SpoOB"/>
</dbReference>
<dbReference type="Pfam" id="PF14501">
    <property type="entry name" value="HATPase_c_5"/>
    <property type="match status" value="1"/>
</dbReference>
<gene>
    <name evidence="7" type="ORF">LKD23_01165</name>
</gene>
<feature type="domain" description="SpoOB alpha-helical" evidence="6">
    <location>
        <begin position="228"/>
        <end position="279"/>
    </location>
</feature>
<keyword evidence="2" id="KW-0808">Transferase</keyword>
<proteinExistence type="predicted"/>
<dbReference type="Gene3D" id="3.30.565.10">
    <property type="entry name" value="Histidine kinase-like ATPase, C-terminal domain"/>
    <property type="match status" value="1"/>
</dbReference>
<name>A0ABS8F5P0_9FIRM</name>
<dbReference type="EMBL" id="JAJEQL010000002">
    <property type="protein sequence ID" value="MCC2198387.1"/>
    <property type="molecule type" value="Genomic_DNA"/>
</dbReference>
<evidence type="ECO:0000313" key="8">
    <source>
        <dbReference type="Proteomes" id="UP001430637"/>
    </source>
</evidence>
<dbReference type="Gene3D" id="1.10.287.130">
    <property type="match status" value="1"/>
</dbReference>
<evidence type="ECO:0000313" key="7">
    <source>
        <dbReference type="EMBL" id="MCC2198387.1"/>
    </source>
</evidence>